<reference evidence="2 3" key="1">
    <citation type="submission" date="2021-04" db="EMBL/GenBank/DDBJ databases">
        <title>Paenibacillus sp. DLE-14 whole genome sequence.</title>
        <authorList>
            <person name="Ham Y.J."/>
        </authorList>
    </citation>
    <scope>NUCLEOTIDE SEQUENCE [LARGE SCALE GENOMIC DNA]</scope>
    <source>
        <strain evidence="2 3">DLE-14</strain>
    </source>
</reference>
<dbReference type="PANTHER" id="PTHR43617">
    <property type="entry name" value="L-AMINO ACID N-ACETYLTRANSFERASE"/>
    <property type="match status" value="1"/>
</dbReference>
<dbReference type="RefSeq" id="WP_210658718.1">
    <property type="nucleotide sequence ID" value="NZ_JAGKSP010000005.1"/>
</dbReference>
<dbReference type="PROSITE" id="PS51186">
    <property type="entry name" value="GNAT"/>
    <property type="match status" value="1"/>
</dbReference>
<organism evidence="2 3">
    <name type="scientific">Paenibacillus lignilyticus</name>
    <dbReference type="NCBI Taxonomy" id="1172615"/>
    <lineage>
        <taxon>Bacteria</taxon>
        <taxon>Bacillati</taxon>
        <taxon>Bacillota</taxon>
        <taxon>Bacilli</taxon>
        <taxon>Bacillales</taxon>
        <taxon>Paenibacillaceae</taxon>
        <taxon>Paenibacillus</taxon>
    </lineage>
</organism>
<protein>
    <submittedName>
        <fullName evidence="2">GNAT family N-acetyltransferase</fullName>
    </submittedName>
</protein>
<name>A0ABS5CD45_9BACL</name>
<feature type="domain" description="N-acetyltransferase" evidence="1">
    <location>
        <begin position="2"/>
        <end position="155"/>
    </location>
</feature>
<dbReference type="SUPFAM" id="SSF55729">
    <property type="entry name" value="Acyl-CoA N-acyltransferases (Nat)"/>
    <property type="match status" value="1"/>
</dbReference>
<dbReference type="InterPro" id="IPR050276">
    <property type="entry name" value="MshD_Acetyltransferase"/>
</dbReference>
<dbReference type="InterPro" id="IPR000182">
    <property type="entry name" value="GNAT_dom"/>
</dbReference>
<dbReference type="Proteomes" id="UP000673394">
    <property type="component" value="Unassembled WGS sequence"/>
</dbReference>
<evidence type="ECO:0000259" key="1">
    <source>
        <dbReference type="PROSITE" id="PS51186"/>
    </source>
</evidence>
<dbReference type="EMBL" id="JAGKSP010000005">
    <property type="protein sequence ID" value="MBP3963884.1"/>
    <property type="molecule type" value="Genomic_DNA"/>
</dbReference>
<dbReference type="Gene3D" id="3.40.630.30">
    <property type="match status" value="2"/>
</dbReference>
<dbReference type="InterPro" id="IPR016181">
    <property type="entry name" value="Acyl_CoA_acyltransferase"/>
</dbReference>
<comment type="caution">
    <text evidence="2">The sequence shown here is derived from an EMBL/GenBank/DDBJ whole genome shotgun (WGS) entry which is preliminary data.</text>
</comment>
<accession>A0ABS5CD45</accession>
<evidence type="ECO:0000313" key="3">
    <source>
        <dbReference type="Proteomes" id="UP000673394"/>
    </source>
</evidence>
<sequence>MITFNRFSQLPANEIVALWNKGFEGYFTNAAMNLDRFMARTVSEGLSLEHSLAMIVDGEPAGFVMNGFRTTNEGKTAWNGGTGIAPAHRGKGYGKQLMAQNVQLYREQNVNLALLEAIIQNEPAIKLYQGAGYQITGQLVCSILEDAIDPSLLLPSFPHRFVIRHAKPRDAGMLSFYNHDAAWQTGWQSLNDGECCIIADGEELVGYALYKRNYSEDGSLASIVLLQCEAAPRRTDSGKILKALLKEVFSPLEMPYKRMTLNIRDTHDELLELLDRLGFMPYIEQVHMSLRL</sequence>
<proteinExistence type="predicted"/>
<dbReference type="CDD" id="cd04301">
    <property type="entry name" value="NAT_SF"/>
    <property type="match status" value="1"/>
</dbReference>
<gene>
    <name evidence="2" type="ORF">I8J30_14300</name>
</gene>
<keyword evidence="3" id="KW-1185">Reference proteome</keyword>
<dbReference type="Pfam" id="PF00583">
    <property type="entry name" value="Acetyltransf_1"/>
    <property type="match status" value="1"/>
</dbReference>
<evidence type="ECO:0000313" key="2">
    <source>
        <dbReference type="EMBL" id="MBP3963884.1"/>
    </source>
</evidence>